<organism evidence="1 2">
    <name type="scientific">Flavobacterium aquaticum</name>
    <dbReference type="NCBI Taxonomy" id="1236486"/>
    <lineage>
        <taxon>Bacteria</taxon>
        <taxon>Pseudomonadati</taxon>
        <taxon>Bacteroidota</taxon>
        <taxon>Flavobacteriia</taxon>
        <taxon>Flavobacteriales</taxon>
        <taxon>Flavobacteriaceae</taxon>
        <taxon>Flavobacterium</taxon>
    </lineage>
</organism>
<dbReference type="OrthoDB" id="1365614at2"/>
<dbReference type="PROSITE" id="PS51257">
    <property type="entry name" value="PROKAR_LIPOPROTEIN"/>
    <property type="match status" value="1"/>
</dbReference>
<comment type="caution">
    <text evidence="1">The sequence shown here is derived from an EMBL/GenBank/DDBJ whole genome shotgun (WGS) entry which is preliminary data.</text>
</comment>
<reference evidence="1 2" key="1">
    <citation type="submission" date="2018-06" db="EMBL/GenBank/DDBJ databases">
        <title>Genomic Encyclopedia of Type Strains, Phase III (KMG-III): the genomes of soil and plant-associated and newly described type strains.</title>
        <authorList>
            <person name="Whitman W."/>
        </authorList>
    </citation>
    <scope>NUCLEOTIDE SEQUENCE [LARGE SCALE GENOMIC DNA]</scope>
    <source>
        <strain evidence="1 2">CGMCC 1.12398</strain>
    </source>
</reference>
<evidence type="ECO:0000313" key="2">
    <source>
        <dbReference type="Proteomes" id="UP000249620"/>
    </source>
</evidence>
<keyword evidence="2" id="KW-1185">Reference proteome</keyword>
<protein>
    <submittedName>
        <fullName evidence="1">Uncharacterized protein</fullName>
    </submittedName>
</protein>
<proteinExistence type="predicted"/>
<accession>A0A327YV90</accession>
<name>A0A327YV90_9FLAO</name>
<sequence>MKRFFGLFIIALSISCGGEKKEEVISEKEVEINKRSIVIDAVYEKDDELSFVYMKDGFWNYDNPQKHKITGSSTPQTIEVILPSDYNVENIEFDLSSNREQKLVKITSIKVLENGKTLVDGSNMAFIKYFNAGTGLSWDEPTMSYKLNFDGEFPPRMQGNEQLESILVK</sequence>
<dbReference type="RefSeq" id="WP_111566493.1">
    <property type="nucleotide sequence ID" value="NZ_QLMI01000003.1"/>
</dbReference>
<gene>
    <name evidence="1" type="ORF">B0I03_103120</name>
</gene>
<dbReference type="AlphaFoldDB" id="A0A327YV90"/>
<dbReference type="Proteomes" id="UP000249620">
    <property type="component" value="Unassembled WGS sequence"/>
</dbReference>
<dbReference type="EMBL" id="QLMI01000003">
    <property type="protein sequence ID" value="RAK23655.1"/>
    <property type="molecule type" value="Genomic_DNA"/>
</dbReference>
<evidence type="ECO:0000313" key="1">
    <source>
        <dbReference type="EMBL" id="RAK23655.1"/>
    </source>
</evidence>